<evidence type="ECO:0000313" key="2">
    <source>
        <dbReference type="EnsemblMetazoa" id="OVOC5430.1"/>
    </source>
</evidence>
<reference evidence="2" key="2">
    <citation type="submission" date="2022-06" db="UniProtKB">
        <authorList>
            <consortium name="EnsemblMetazoa"/>
        </authorList>
    </citation>
    <scope>IDENTIFICATION</scope>
</reference>
<feature type="domain" description="ShKT" evidence="1">
    <location>
        <begin position="147"/>
        <end position="184"/>
    </location>
</feature>
<proteinExistence type="predicted"/>
<evidence type="ECO:0000313" key="3">
    <source>
        <dbReference type="Proteomes" id="UP000024404"/>
    </source>
</evidence>
<evidence type="ECO:0000259" key="1">
    <source>
        <dbReference type="SMART" id="SM00254"/>
    </source>
</evidence>
<reference evidence="3" key="1">
    <citation type="submission" date="2013-10" db="EMBL/GenBank/DDBJ databases">
        <title>Genome sequencing of Onchocerca volvulus.</title>
        <authorList>
            <person name="Cotton J."/>
            <person name="Tsai J."/>
            <person name="Stanley E."/>
            <person name="Tracey A."/>
            <person name="Holroyd N."/>
            <person name="Lustigman S."/>
            <person name="Berriman M."/>
        </authorList>
    </citation>
    <scope>NUCLEOTIDE SEQUENCE</scope>
</reference>
<dbReference type="SMART" id="SM00254">
    <property type="entry name" value="ShKT"/>
    <property type="match status" value="2"/>
</dbReference>
<dbReference type="EMBL" id="CMVM020000158">
    <property type="status" value="NOT_ANNOTATED_CDS"/>
    <property type="molecule type" value="Genomic_DNA"/>
</dbReference>
<protein>
    <recommendedName>
        <fullName evidence="1">ShKT domain-containing protein</fullName>
    </recommendedName>
</protein>
<sequence length="200" mass="24220">MKKACRWICHTCYEGMNITRTYYDKEDSCILREMECFSLETAERMYHSCPETYFIIFAPIWQHNCTELTNYCAFSSWHQAVMKFRCRLTVYHRENFEPVECSDNISYCQYKRNLCERLEHQDEMRQDCSYTCKFCDYIEKATDISPDCQDGEMNCAKKRHLCYVEGPHSYYIWRNCKRTCGFYLSYNFNITSEGVLYSYY</sequence>
<dbReference type="Proteomes" id="UP000024404">
    <property type="component" value="Unassembled WGS sequence"/>
</dbReference>
<dbReference type="Pfam" id="PF01549">
    <property type="entry name" value="ShK"/>
    <property type="match status" value="2"/>
</dbReference>
<accession>A0A8R1XWY5</accession>
<dbReference type="EnsemblMetazoa" id="OVOC5430.1">
    <property type="protein sequence ID" value="OVOC5430.1"/>
    <property type="gene ID" value="WBGene00242239"/>
</dbReference>
<dbReference type="InterPro" id="IPR003582">
    <property type="entry name" value="ShKT_dom"/>
</dbReference>
<name>A0A8R1XWY5_ONCVO</name>
<organism evidence="2 3">
    <name type="scientific">Onchocerca volvulus</name>
    <dbReference type="NCBI Taxonomy" id="6282"/>
    <lineage>
        <taxon>Eukaryota</taxon>
        <taxon>Metazoa</taxon>
        <taxon>Ecdysozoa</taxon>
        <taxon>Nematoda</taxon>
        <taxon>Chromadorea</taxon>
        <taxon>Rhabditida</taxon>
        <taxon>Spirurina</taxon>
        <taxon>Spiruromorpha</taxon>
        <taxon>Filarioidea</taxon>
        <taxon>Onchocercidae</taxon>
        <taxon>Onchocerca</taxon>
    </lineage>
</organism>
<dbReference type="AlphaFoldDB" id="A0A8R1XWY5"/>
<feature type="domain" description="ShKT" evidence="1">
    <location>
        <begin position="100"/>
        <end position="136"/>
    </location>
</feature>
<keyword evidence="3" id="KW-1185">Reference proteome</keyword>